<keyword evidence="2" id="KW-1185">Reference proteome</keyword>
<evidence type="ECO:0008006" key="3">
    <source>
        <dbReference type="Google" id="ProtNLM"/>
    </source>
</evidence>
<dbReference type="InterPro" id="IPR011051">
    <property type="entry name" value="RmlC_Cupin_sf"/>
</dbReference>
<evidence type="ECO:0000313" key="2">
    <source>
        <dbReference type="Proteomes" id="UP000482960"/>
    </source>
</evidence>
<dbReference type="EMBL" id="BLPG01000001">
    <property type="protein sequence ID" value="GFJ94374.1"/>
    <property type="molecule type" value="Genomic_DNA"/>
</dbReference>
<dbReference type="AlphaFoldDB" id="A0A6V8LDH5"/>
<organism evidence="1 2">
    <name type="scientific">Phytohabitans rumicis</name>
    <dbReference type="NCBI Taxonomy" id="1076125"/>
    <lineage>
        <taxon>Bacteria</taxon>
        <taxon>Bacillati</taxon>
        <taxon>Actinomycetota</taxon>
        <taxon>Actinomycetes</taxon>
        <taxon>Micromonosporales</taxon>
        <taxon>Micromonosporaceae</taxon>
    </lineage>
</organism>
<dbReference type="Proteomes" id="UP000482960">
    <property type="component" value="Unassembled WGS sequence"/>
</dbReference>
<dbReference type="RefSeq" id="WP_173081444.1">
    <property type="nucleotide sequence ID" value="NZ_BAABJB010000018.1"/>
</dbReference>
<accession>A0A6V8LDH5</accession>
<reference evidence="1 2" key="2">
    <citation type="submission" date="2020-03" db="EMBL/GenBank/DDBJ databases">
        <authorList>
            <person name="Ichikawa N."/>
            <person name="Kimura A."/>
            <person name="Kitahashi Y."/>
            <person name="Uohara A."/>
        </authorList>
    </citation>
    <scope>NUCLEOTIDE SEQUENCE [LARGE SCALE GENOMIC DNA]</scope>
    <source>
        <strain evidence="1 2">NBRC 108638</strain>
    </source>
</reference>
<evidence type="ECO:0000313" key="1">
    <source>
        <dbReference type="EMBL" id="GFJ94374.1"/>
    </source>
</evidence>
<protein>
    <recommendedName>
        <fullName evidence="3">Cupin 2 conserved barrel domain-containing protein</fullName>
    </recommendedName>
</protein>
<name>A0A6V8LDH5_9ACTN</name>
<reference evidence="1 2" key="1">
    <citation type="submission" date="2020-03" db="EMBL/GenBank/DDBJ databases">
        <title>Whole genome shotgun sequence of Phytohabitans rumicis NBRC 108638.</title>
        <authorList>
            <person name="Komaki H."/>
            <person name="Tamura T."/>
        </authorList>
    </citation>
    <scope>NUCLEOTIDE SEQUENCE [LARGE SCALE GENOMIC DNA]</scope>
    <source>
        <strain evidence="1 2">NBRC 108638</strain>
    </source>
</reference>
<dbReference type="InterPro" id="IPR014710">
    <property type="entry name" value="RmlC-like_jellyroll"/>
</dbReference>
<sequence>MTELGPVGYRIILENEHVRVWQVALGPGETQPLHYHEHPYLVIAIEGAINLVETADGQLRDAPEPTGGVVFRPPGDTHTLTNVGETRYVARIVELKTVS</sequence>
<dbReference type="SUPFAM" id="SSF51182">
    <property type="entry name" value="RmlC-like cupins"/>
    <property type="match status" value="1"/>
</dbReference>
<proteinExistence type="predicted"/>
<dbReference type="Gene3D" id="2.60.120.10">
    <property type="entry name" value="Jelly Rolls"/>
    <property type="match status" value="1"/>
</dbReference>
<gene>
    <name evidence="1" type="ORF">Prum_080160</name>
</gene>
<comment type="caution">
    <text evidence="1">The sequence shown here is derived from an EMBL/GenBank/DDBJ whole genome shotgun (WGS) entry which is preliminary data.</text>
</comment>